<accession>A0ABP6LA83</accession>
<evidence type="ECO:0000313" key="3">
    <source>
        <dbReference type="Proteomes" id="UP001499930"/>
    </source>
</evidence>
<reference evidence="3" key="1">
    <citation type="journal article" date="2019" name="Int. J. Syst. Evol. Microbiol.">
        <title>The Global Catalogue of Microorganisms (GCM) 10K type strain sequencing project: providing services to taxonomists for standard genome sequencing and annotation.</title>
        <authorList>
            <consortium name="The Broad Institute Genomics Platform"/>
            <consortium name="The Broad Institute Genome Sequencing Center for Infectious Disease"/>
            <person name="Wu L."/>
            <person name="Ma J."/>
        </authorList>
    </citation>
    <scope>NUCLEOTIDE SEQUENCE [LARGE SCALE GENOMIC DNA]</scope>
    <source>
        <strain evidence="3">JCM 3106</strain>
    </source>
</reference>
<name>A0ABP6LA83_9ACTN</name>
<dbReference type="Gene3D" id="3.40.50.300">
    <property type="entry name" value="P-loop containing nucleotide triphosphate hydrolases"/>
    <property type="match status" value="1"/>
</dbReference>
<dbReference type="Pfam" id="PF13614">
    <property type="entry name" value="AAA_31"/>
    <property type="match status" value="1"/>
</dbReference>
<dbReference type="PANTHER" id="PTHR13696">
    <property type="entry name" value="P-LOOP CONTAINING NUCLEOSIDE TRIPHOSPHATE HYDROLASE"/>
    <property type="match status" value="1"/>
</dbReference>
<evidence type="ECO:0000313" key="2">
    <source>
        <dbReference type="EMBL" id="GAA3037513.1"/>
    </source>
</evidence>
<dbReference type="PANTHER" id="PTHR13696:SF52">
    <property type="entry name" value="PARA FAMILY PROTEIN CT_582"/>
    <property type="match status" value="1"/>
</dbReference>
<comment type="caution">
    <text evidence="2">The sequence shown here is derived from an EMBL/GenBank/DDBJ whole genome shotgun (WGS) entry which is preliminary data.</text>
</comment>
<dbReference type="EMBL" id="BAAAWD010000027">
    <property type="protein sequence ID" value="GAA3037513.1"/>
    <property type="molecule type" value="Genomic_DNA"/>
</dbReference>
<dbReference type="Proteomes" id="UP001499930">
    <property type="component" value="Unassembled WGS sequence"/>
</dbReference>
<protein>
    <submittedName>
        <fullName evidence="2">ParA family protein</fullName>
    </submittedName>
</protein>
<organism evidence="2 3">
    <name type="scientific">Streptosporangium longisporum</name>
    <dbReference type="NCBI Taxonomy" id="46187"/>
    <lineage>
        <taxon>Bacteria</taxon>
        <taxon>Bacillati</taxon>
        <taxon>Actinomycetota</taxon>
        <taxon>Actinomycetes</taxon>
        <taxon>Streptosporangiales</taxon>
        <taxon>Streptosporangiaceae</taxon>
        <taxon>Streptosporangium</taxon>
    </lineage>
</organism>
<feature type="domain" description="AAA" evidence="1">
    <location>
        <begin position="22"/>
        <end position="198"/>
    </location>
</feature>
<evidence type="ECO:0000259" key="1">
    <source>
        <dbReference type="Pfam" id="PF13614"/>
    </source>
</evidence>
<dbReference type="InterPro" id="IPR025669">
    <property type="entry name" value="AAA_dom"/>
</dbReference>
<dbReference type="InterPro" id="IPR027417">
    <property type="entry name" value="P-loop_NTPase"/>
</dbReference>
<keyword evidence="3" id="KW-1185">Reference proteome</keyword>
<proteinExistence type="predicted"/>
<dbReference type="CDD" id="cd02042">
    <property type="entry name" value="ParAB_family"/>
    <property type="match status" value="1"/>
</dbReference>
<sequence>MKCETCEECETCDNQPGYRASMQITAVVNQKGGVGKTTTTINLGGALAELGRRVLLIDLDPQGHLTEALQLSEAPDKRNLAGILTGAWTGSVEEIIVPYSTPGSGRLDVIVTTLEMFTVGRELDRLRAREERLDRVLAPLKDLYDHCLIDCPPALDILTDNALTAADGVLIPVQAEDSTLRALRLLLAQIDALESELRRTPLTLHGMVVSMLDRGAGGQARSNIGRSVINALEGLPLPIVATVPRGVPISEAWRYGRTVTDYAPDSEHATEFRTLAAVLDKASA</sequence>
<dbReference type="SUPFAM" id="SSF52540">
    <property type="entry name" value="P-loop containing nucleoside triphosphate hydrolases"/>
    <property type="match status" value="1"/>
</dbReference>
<dbReference type="InterPro" id="IPR050678">
    <property type="entry name" value="DNA_Partitioning_ATPase"/>
</dbReference>
<gene>
    <name evidence="2" type="ORF">GCM10017559_76730</name>
</gene>